<accession>A0A6N3FI30</accession>
<reference evidence="10" key="1">
    <citation type="submission" date="2019-11" db="EMBL/GenBank/DDBJ databases">
        <authorList>
            <person name="Feng L."/>
        </authorList>
    </citation>
    <scope>NUCLEOTIDE SEQUENCE</scope>
    <source>
        <strain evidence="10">PclaraLFYP37</strain>
    </source>
</reference>
<dbReference type="RefSeq" id="WP_412442505.1">
    <property type="nucleotide sequence ID" value="NZ_CACRUT010000020.1"/>
</dbReference>
<evidence type="ECO:0000256" key="1">
    <source>
        <dbReference type="ARBA" id="ARBA00009156"/>
    </source>
</evidence>
<keyword evidence="5" id="KW-0067">ATP-binding</keyword>
<gene>
    <name evidence="10" type="primary">rhaB</name>
    <name evidence="10" type="ORF">PCLFYP37_03195</name>
</gene>
<protein>
    <submittedName>
        <fullName evidence="10">Rhamnulokinase</fullName>
        <ecNumber evidence="10">2.7.1.5</ecNumber>
    </submittedName>
</protein>
<dbReference type="SUPFAM" id="SSF53067">
    <property type="entry name" value="Actin-like ATPase domain"/>
    <property type="match status" value="2"/>
</dbReference>
<dbReference type="PANTHER" id="PTHR10196:SF93">
    <property type="entry name" value="L-RHAMNULOKINASE"/>
    <property type="match status" value="1"/>
</dbReference>
<comment type="similarity">
    <text evidence="1">Belongs to the FGGY kinase family.</text>
</comment>
<organism evidence="10">
    <name type="scientific">Paraprevotella clara</name>
    <dbReference type="NCBI Taxonomy" id="454154"/>
    <lineage>
        <taxon>Bacteria</taxon>
        <taxon>Pseudomonadati</taxon>
        <taxon>Bacteroidota</taxon>
        <taxon>Bacteroidia</taxon>
        <taxon>Bacteroidales</taxon>
        <taxon>Prevotellaceae</taxon>
        <taxon>Paraprevotella</taxon>
    </lineage>
</organism>
<evidence type="ECO:0000256" key="4">
    <source>
        <dbReference type="ARBA" id="ARBA00022777"/>
    </source>
</evidence>
<evidence type="ECO:0000256" key="7">
    <source>
        <dbReference type="ARBA" id="ARBA00023308"/>
    </source>
</evidence>
<dbReference type="GO" id="GO:0008993">
    <property type="term" value="F:rhamnulokinase activity"/>
    <property type="evidence" value="ECO:0007669"/>
    <property type="project" value="UniProtKB-EC"/>
</dbReference>
<dbReference type="InterPro" id="IPR013449">
    <property type="entry name" value="Rhamnulokinase"/>
</dbReference>
<keyword evidence="3" id="KW-0547">Nucleotide-binding</keyword>
<dbReference type="GO" id="GO:0005524">
    <property type="term" value="F:ATP binding"/>
    <property type="evidence" value="ECO:0007669"/>
    <property type="project" value="UniProtKB-KW"/>
</dbReference>
<evidence type="ECO:0000259" key="9">
    <source>
        <dbReference type="Pfam" id="PF02782"/>
    </source>
</evidence>
<dbReference type="CDD" id="cd07771">
    <property type="entry name" value="ASKHA_NBD_FGGY_RhaB-like"/>
    <property type="match status" value="1"/>
</dbReference>
<dbReference type="EMBL" id="CACRUT010000020">
    <property type="protein sequence ID" value="VYU51570.1"/>
    <property type="molecule type" value="Genomic_DNA"/>
</dbReference>
<dbReference type="PANTHER" id="PTHR10196">
    <property type="entry name" value="SUGAR KINASE"/>
    <property type="match status" value="1"/>
</dbReference>
<sequence length="462" mass="50746">MSTFLAVDFGAGSGRVIAGRVSGGQLGLDELHRFPNRQVRLGGHVYWDFPALFEEMKEGLRRAAAKYADVESIGIDTWGVDYGLVDRAGNLMGNPLCYRDASTADTPEEVFARIDEAAHYAETGIQVMPINTMFQLYARKKENEAWLREARHLLFMPDLFAYYLTGVPGNEYCIASTSELLDARRRTWNMSLIRELGLPEHLFGELLDPGTVRGTLCPEVAAEVGLSPGVKVVAVGSHDTASAVHAVPFRKGKEAVSAFLSSGTWSLLGVALDEPVLTEEARRAGFTNEGGVGGHIRFLQNITGLWILQCLVRQWETRGWRAGYDFLIAEAEQAEDVSSIDVDAPDFKHPADMEKAIADYCRVRGTKVPVTQGEYVRCVLQSLAERYRMGIQQMNALLPRPVECLHVIGGGCRNRLLNRLTEEATGIPVLAGPVEATAIGNLLVQAEACGKIKNKNEIQIII</sequence>
<feature type="domain" description="Carbohydrate kinase FGGY C-terminal" evidence="9">
    <location>
        <begin position="259"/>
        <end position="448"/>
    </location>
</feature>
<proteinExistence type="inferred from homology"/>
<dbReference type="EC" id="2.7.1.5" evidence="10"/>
<name>A0A6N3FI30_9BACT</name>
<dbReference type="InterPro" id="IPR018484">
    <property type="entry name" value="FGGY_N"/>
</dbReference>
<dbReference type="GO" id="GO:0005829">
    <property type="term" value="C:cytosol"/>
    <property type="evidence" value="ECO:0007669"/>
    <property type="project" value="TreeGrafter"/>
</dbReference>
<dbReference type="Gene3D" id="3.30.420.40">
    <property type="match status" value="2"/>
</dbReference>
<keyword evidence="4 10" id="KW-0418">Kinase</keyword>
<dbReference type="GO" id="GO:0019301">
    <property type="term" value="P:rhamnose catabolic process"/>
    <property type="evidence" value="ECO:0007669"/>
    <property type="project" value="InterPro"/>
</dbReference>
<keyword evidence="2 10" id="KW-0808">Transferase</keyword>
<dbReference type="GO" id="GO:0004370">
    <property type="term" value="F:glycerol kinase activity"/>
    <property type="evidence" value="ECO:0007669"/>
    <property type="project" value="TreeGrafter"/>
</dbReference>
<dbReference type="Pfam" id="PF00370">
    <property type="entry name" value="FGGY_N"/>
    <property type="match status" value="1"/>
</dbReference>
<keyword evidence="6" id="KW-1015">Disulfide bond</keyword>
<dbReference type="AlphaFoldDB" id="A0A6N3FI30"/>
<evidence type="ECO:0000313" key="10">
    <source>
        <dbReference type="EMBL" id="VYU51570.1"/>
    </source>
</evidence>
<evidence type="ECO:0000256" key="5">
    <source>
        <dbReference type="ARBA" id="ARBA00022840"/>
    </source>
</evidence>
<evidence type="ECO:0000256" key="3">
    <source>
        <dbReference type="ARBA" id="ARBA00022741"/>
    </source>
</evidence>
<dbReference type="Pfam" id="PF02782">
    <property type="entry name" value="FGGY_C"/>
    <property type="match status" value="1"/>
</dbReference>
<feature type="domain" description="Carbohydrate kinase FGGY N-terminal" evidence="8">
    <location>
        <begin position="5"/>
        <end position="243"/>
    </location>
</feature>
<evidence type="ECO:0000256" key="2">
    <source>
        <dbReference type="ARBA" id="ARBA00022679"/>
    </source>
</evidence>
<keyword evidence="7" id="KW-0684">Rhamnose metabolism</keyword>
<dbReference type="InterPro" id="IPR043129">
    <property type="entry name" value="ATPase_NBD"/>
</dbReference>
<dbReference type="InterPro" id="IPR018485">
    <property type="entry name" value="FGGY_C"/>
</dbReference>
<evidence type="ECO:0000259" key="8">
    <source>
        <dbReference type="Pfam" id="PF00370"/>
    </source>
</evidence>
<dbReference type="GO" id="GO:0006071">
    <property type="term" value="P:glycerol metabolic process"/>
    <property type="evidence" value="ECO:0007669"/>
    <property type="project" value="TreeGrafter"/>
</dbReference>
<evidence type="ECO:0000256" key="6">
    <source>
        <dbReference type="ARBA" id="ARBA00023157"/>
    </source>
</evidence>